<proteinExistence type="predicted"/>
<dbReference type="Proteomes" id="UP000000600">
    <property type="component" value="Unassembled WGS sequence"/>
</dbReference>
<evidence type="ECO:0000313" key="2">
    <source>
        <dbReference type="Proteomes" id="UP000000600"/>
    </source>
</evidence>
<dbReference type="RefSeq" id="XP_001445959.1">
    <property type="nucleotide sequence ID" value="XM_001445922.1"/>
</dbReference>
<dbReference type="HOGENOM" id="CLU_2150744_0_0_1"/>
<keyword evidence="2" id="KW-1185">Reference proteome</keyword>
<organism evidence="1 2">
    <name type="scientific">Paramecium tetraurelia</name>
    <dbReference type="NCBI Taxonomy" id="5888"/>
    <lineage>
        <taxon>Eukaryota</taxon>
        <taxon>Sar</taxon>
        <taxon>Alveolata</taxon>
        <taxon>Ciliophora</taxon>
        <taxon>Intramacronucleata</taxon>
        <taxon>Oligohymenophorea</taxon>
        <taxon>Peniculida</taxon>
        <taxon>Parameciidae</taxon>
        <taxon>Paramecium</taxon>
    </lineage>
</organism>
<dbReference type="EMBL" id="CT868311">
    <property type="protein sequence ID" value="CAK78562.1"/>
    <property type="molecule type" value="Genomic_DNA"/>
</dbReference>
<accession>A0D695</accession>
<name>A0D695_PARTE</name>
<reference evidence="1 2" key="1">
    <citation type="journal article" date="2006" name="Nature">
        <title>Global trends of whole-genome duplications revealed by the ciliate Paramecium tetraurelia.</title>
        <authorList>
            <consortium name="Genoscope"/>
            <person name="Aury J.-M."/>
            <person name="Jaillon O."/>
            <person name="Duret L."/>
            <person name="Noel B."/>
            <person name="Jubin C."/>
            <person name="Porcel B.M."/>
            <person name="Segurens B."/>
            <person name="Daubin V."/>
            <person name="Anthouard V."/>
            <person name="Aiach N."/>
            <person name="Arnaiz O."/>
            <person name="Billaut A."/>
            <person name="Beisson J."/>
            <person name="Blanc I."/>
            <person name="Bouhouche K."/>
            <person name="Camara F."/>
            <person name="Duharcourt S."/>
            <person name="Guigo R."/>
            <person name="Gogendeau D."/>
            <person name="Katinka M."/>
            <person name="Keller A.-M."/>
            <person name="Kissmehl R."/>
            <person name="Klotz C."/>
            <person name="Koll F."/>
            <person name="Le Moue A."/>
            <person name="Lepere C."/>
            <person name="Malinsky S."/>
            <person name="Nowacki M."/>
            <person name="Nowak J.K."/>
            <person name="Plattner H."/>
            <person name="Poulain J."/>
            <person name="Ruiz F."/>
            <person name="Serrano V."/>
            <person name="Zagulski M."/>
            <person name="Dessen P."/>
            <person name="Betermier M."/>
            <person name="Weissenbach J."/>
            <person name="Scarpelli C."/>
            <person name="Schachter V."/>
            <person name="Sperling L."/>
            <person name="Meyer E."/>
            <person name="Cohen J."/>
            <person name="Wincker P."/>
        </authorList>
    </citation>
    <scope>NUCLEOTIDE SEQUENCE [LARGE SCALE GENOMIC DNA]</scope>
    <source>
        <strain evidence="1 2">Stock d4-2</strain>
    </source>
</reference>
<dbReference type="InParanoid" id="A0D695"/>
<dbReference type="KEGG" id="ptm:GSPATT00039294001"/>
<protein>
    <submittedName>
        <fullName evidence="1">Uncharacterized protein</fullName>
    </submittedName>
</protein>
<gene>
    <name evidence="1" type="ORF">GSPATT00039294001</name>
</gene>
<sequence length="122" mass="14109">MINGLPQVEEMKKIKSQQLGTISKNRNNSADLRTFAQNKKINLQIMSDAKQAQVKTQDLPKKKDQGHQFMFMAKIQIRNTDMCALINIVNLAFSNTSALEQNLHYFYLFLENSNSFKRMPIK</sequence>
<dbReference type="AlphaFoldDB" id="A0D695"/>
<dbReference type="GeneID" id="5031746"/>
<evidence type="ECO:0000313" key="1">
    <source>
        <dbReference type="EMBL" id="CAK78562.1"/>
    </source>
</evidence>